<organism evidence="1">
    <name type="scientific">Micrococcus sp. V7</name>
    <dbReference type="NCBI Taxonomy" id="404582"/>
    <lineage>
        <taxon>Bacteria</taxon>
        <taxon>Bacillati</taxon>
        <taxon>Actinomycetota</taxon>
        <taxon>Actinomycetes</taxon>
        <taxon>Micrococcales</taxon>
        <taxon>Micrococcaceae</taxon>
        <taxon>Micrococcus</taxon>
    </lineage>
</organism>
<keyword evidence="1" id="KW-0614">Plasmid</keyword>
<dbReference type="RefSeq" id="WP_023190042.1">
    <property type="nucleotide sequence ID" value="NC_022599.1"/>
</dbReference>
<accession>U5NW52</accession>
<name>U5NW52_9MICC</name>
<sequence>MPRNIEDRIFNLTAPDAADIECTCPNCGAVDYVTVTEEEGDRLIDGELIQDVLPHRSIVERERIITGMCPACQDALIPAE</sequence>
<protein>
    <submittedName>
        <fullName evidence="1">Uncharacterized protein</fullName>
    </submittedName>
</protein>
<reference evidence="1" key="1">
    <citation type="journal article" date="2013" name="Genome Announc.">
        <title>First complete sequence of a giant linear plasmid from a micrococcus strain isolated from an extremely high-altitude lake.</title>
        <authorList>
            <person name="Dib J.R."/>
            <person name="Schuldes J."/>
            <person name="Thurmer A."/>
            <person name="Farias M.E."/>
            <person name="Daniel R."/>
            <person name="Meinhardt F."/>
        </authorList>
    </citation>
    <scope>NUCLEOTIDE SEQUENCE</scope>
    <source>
        <strain evidence="1">V7</strain>
        <plasmid evidence="1">pLMV7</plasmid>
    </source>
</reference>
<proteinExistence type="predicted"/>
<gene>
    <name evidence="1" type="ORF">LMV7_p00040</name>
</gene>
<geneLocation type="plasmid" evidence="1">
    <name>pLMV7</name>
</geneLocation>
<evidence type="ECO:0000313" key="1">
    <source>
        <dbReference type="EMBL" id="AGY35426.1"/>
    </source>
</evidence>
<dbReference type="AlphaFoldDB" id="U5NW52"/>
<dbReference type="EMBL" id="KF577591">
    <property type="protein sequence ID" value="AGY35426.1"/>
    <property type="molecule type" value="Genomic_DNA"/>
</dbReference>